<reference evidence="4 5" key="1">
    <citation type="submission" date="2017-05" db="EMBL/GenBank/DDBJ databases">
        <title>Polynucleobacter sp. MWH-K35W1 isolated from the permanently anoxic monimolimnion of a meromictic lake.</title>
        <authorList>
            <person name="Hahn M.W."/>
        </authorList>
    </citation>
    <scope>NUCLEOTIDE SEQUENCE [LARGE SCALE GENOMIC DNA]</scope>
    <source>
        <strain evidence="4 5">MWH-K35W1</strain>
    </source>
</reference>
<protein>
    <submittedName>
        <fullName evidence="4">Enoyl-CoA hydratase</fullName>
    </submittedName>
</protein>
<dbReference type="Gene3D" id="3.40.718.10">
    <property type="entry name" value="Isopropylmalate Dehydrogenase"/>
    <property type="match status" value="1"/>
</dbReference>
<dbReference type="SUPFAM" id="SSF54637">
    <property type="entry name" value="Thioesterase/thiol ester dehydrase-isomerase"/>
    <property type="match status" value="1"/>
</dbReference>
<dbReference type="PANTHER" id="PTHR43356">
    <property type="entry name" value="PHOSPHATE ACETYLTRANSFERASE"/>
    <property type="match status" value="1"/>
</dbReference>
<dbReference type="InterPro" id="IPR050500">
    <property type="entry name" value="Phos_Acetyltrans/Butyryltrans"/>
</dbReference>
<feature type="domain" description="Phosphate acetyl/butaryl transferase" evidence="3">
    <location>
        <begin position="240"/>
        <end position="444"/>
    </location>
</feature>
<evidence type="ECO:0000256" key="1">
    <source>
        <dbReference type="ARBA" id="ARBA00022679"/>
    </source>
</evidence>
<dbReference type="PANTHER" id="PTHR43356:SF2">
    <property type="entry name" value="PHOSPHATE ACETYLTRANSFERASE"/>
    <property type="match status" value="1"/>
</dbReference>
<dbReference type="SUPFAM" id="SSF53659">
    <property type="entry name" value="Isocitrate/Isopropylmalate dehydrogenase-like"/>
    <property type="match status" value="1"/>
</dbReference>
<proteinExistence type="predicted"/>
<evidence type="ECO:0000259" key="3">
    <source>
        <dbReference type="Pfam" id="PF01515"/>
    </source>
</evidence>
<accession>A0A254Q188</accession>
<dbReference type="Proteomes" id="UP000198104">
    <property type="component" value="Unassembled WGS sequence"/>
</dbReference>
<keyword evidence="5" id="KW-1185">Reference proteome</keyword>
<organism evidence="4 5">
    <name type="scientific">Polynucleobacter aenigmaticus</name>
    <dbReference type="NCBI Taxonomy" id="1743164"/>
    <lineage>
        <taxon>Bacteria</taxon>
        <taxon>Pseudomonadati</taxon>
        <taxon>Pseudomonadota</taxon>
        <taxon>Betaproteobacteria</taxon>
        <taxon>Burkholderiales</taxon>
        <taxon>Burkholderiaceae</taxon>
        <taxon>Polynucleobacter</taxon>
    </lineage>
</organism>
<dbReference type="RefSeq" id="WP_088527951.1">
    <property type="nucleotide sequence ID" value="NZ_NGUO01000013.1"/>
</dbReference>
<dbReference type="InterPro" id="IPR002505">
    <property type="entry name" value="PTA_PTB"/>
</dbReference>
<dbReference type="CDD" id="cd03449">
    <property type="entry name" value="R_hydratase"/>
    <property type="match status" value="1"/>
</dbReference>
<dbReference type="OrthoDB" id="9774179at2"/>
<sequence>MNAPVNGLKNRTWHELKIGDQASIEKRVTARDLFLFAHASGNMNPLNIPHLDVQNEGSTSVVAPSIWIGSLISSVLGNILPGPGTLYRSQNFEFMGRAHVGDLLKIAVTLIEKRESPGAVFQTTVSDINGVCIASGTAIVDAPLENVYLGPNELPALLMGEYDHFDRLIAEAKKLDPMPTAVVCPDDAMSLAGAFLAMTEGLIKPILIGSRQKIQSAAEEAQLDISSIELIDIADHKLAAAKAVELVHQQKVTAIMKGNLHSDELLSQVVKKEGGLRTLRRISHVFVLNVASLELPLFITDAAINIAPDLPTKVDIIQNAIELARACGIVFPYVAVLSAVETVSFNIPSSMDAAILAKMADRGQITGGLVDGPLAMDNAIDVGAAKTKHLTSPVAGKAQILVVPNLEAGNMLAKELTFISHAQPAGLVLGAQVPIMLTSRADNELARLASCALAQLYHAFQLNGYSSFSLSNAKV</sequence>
<gene>
    <name evidence="4" type="ORF">CBI30_08895</name>
</gene>
<evidence type="ECO:0000256" key="2">
    <source>
        <dbReference type="ARBA" id="ARBA00023315"/>
    </source>
</evidence>
<dbReference type="Pfam" id="PF01515">
    <property type="entry name" value="PTA_PTB"/>
    <property type="match status" value="1"/>
</dbReference>
<dbReference type="GO" id="GO:0016746">
    <property type="term" value="F:acyltransferase activity"/>
    <property type="evidence" value="ECO:0007669"/>
    <property type="project" value="UniProtKB-KW"/>
</dbReference>
<keyword evidence="1" id="KW-0808">Transferase</keyword>
<evidence type="ECO:0000313" key="4">
    <source>
        <dbReference type="EMBL" id="OWS70581.1"/>
    </source>
</evidence>
<comment type="caution">
    <text evidence="4">The sequence shown here is derived from an EMBL/GenBank/DDBJ whole genome shotgun (WGS) entry which is preliminary data.</text>
</comment>
<dbReference type="Gene3D" id="3.10.129.10">
    <property type="entry name" value="Hotdog Thioesterase"/>
    <property type="match status" value="1"/>
</dbReference>
<dbReference type="EMBL" id="NGUO01000013">
    <property type="protein sequence ID" value="OWS70581.1"/>
    <property type="molecule type" value="Genomic_DNA"/>
</dbReference>
<keyword evidence="2" id="KW-0012">Acyltransferase</keyword>
<dbReference type="InterPro" id="IPR029069">
    <property type="entry name" value="HotDog_dom_sf"/>
</dbReference>
<dbReference type="NCBIfam" id="NF006045">
    <property type="entry name" value="PRK08190.1"/>
    <property type="match status" value="1"/>
</dbReference>
<name>A0A254Q188_9BURK</name>
<evidence type="ECO:0000313" key="5">
    <source>
        <dbReference type="Proteomes" id="UP000198104"/>
    </source>
</evidence>
<dbReference type="NCBIfam" id="NF008852">
    <property type="entry name" value="PRK11890.1"/>
    <property type="match status" value="1"/>
</dbReference>
<dbReference type="AlphaFoldDB" id="A0A254Q188"/>